<gene>
    <name evidence="1" type="ORF">APLA_LOCUS16088</name>
</gene>
<evidence type="ECO:0000313" key="2">
    <source>
        <dbReference type="Proteomes" id="UP000494106"/>
    </source>
</evidence>
<dbReference type="EMBL" id="CADEBC010000591">
    <property type="protein sequence ID" value="CAB3257588.1"/>
    <property type="molecule type" value="Genomic_DNA"/>
</dbReference>
<comment type="caution">
    <text evidence="1">The sequence shown here is derived from an EMBL/GenBank/DDBJ whole genome shotgun (WGS) entry which is preliminary data.</text>
</comment>
<keyword evidence="2" id="KW-1185">Reference proteome</keyword>
<dbReference type="AlphaFoldDB" id="A0A8S1BG86"/>
<organism evidence="1 2">
    <name type="scientific">Arctia plantaginis</name>
    <name type="common">Wood tiger moth</name>
    <name type="synonym">Phalaena plantaginis</name>
    <dbReference type="NCBI Taxonomy" id="874455"/>
    <lineage>
        <taxon>Eukaryota</taxon>
        <taxon>Metazoa</taxon>
        <taxon>Ecdysozoa</taxon>
        <taxon>Arthropoda</taxon>
        <taxon>Hexapoda</taxon>
        <taxon>Insecta</taxon>
        <taxon>Pterygota</taxon>
        <taxon>Neoptera</taxon>
        <taxon>Endopterygota</taxon>
        <taxon>Lepidoptera</taxon>
        <taxon>Glossata</taxon>
        <taxon>Ditrysia</taxon>
        <taxon>Noctuoidea</taxon>
        <taxon>Erebidae</taxon>
        <taxon>Arctiinae</taxon>
        <taxon>Arctia</taxon>
    </lineage>
</organism>
<dbReference type="Proteomes" id="UP000494106">
    <property type="component" value="Unassembled WGS sequence"/>
</dbReference>
<protein>
    <submittedName>
        <fullName evidence="1">Uncharacterized protein</fullName>
    </submittedName>
</protein>
<reference evidence="1 2" key="1">
    <citation type="submission" date="2020-04" db="EMBL/GenBank/DDBJ databases">
        <authorList>
            <person name="Wallbank WR R."/>
            <person name="Pardo Diaz C."/>
            <person name="Kozak K."/>
            <person name="Martin S."/>
            <person name="Jiggins C."/>
            <person name="Moest M."/>
            <person name="Warren A I."/>
            <person name="Byers J.R.P. K."/>
            <person name="Montejo-Kovacevich G."/>
            <person name="Yen C E."/>
        </authorList>
    </citation>
    <scope>NUCLEOTIDE SEQUENCE [LARGE SCALE GENOMIC DNA]</scope>
</reference>
<proteinExistence type="predicted"/>
<sequence>MPVLLQDTDPRLPTAQRNNKLKWMDCHWTAIASEDNVFSEAIATGLEKRRFGVLRKKYSIGHQNCGEIQ</sequence>
<evidence type="ECO:0000313" key="1">
    <source>
        <dbReference type="EMBL" id="CAB3257588.1"/>
    </source>
</evidence>
<name>A0A8S1BG86_ARCPL</name>
<accession>A0A8S1BG86</accession>